<dbReference type="RefSeq" id="WP_076298351.1">
    <property type="nucleotide sequence ID" value="NZ_MPTD01000002.1"/>
</dbReference>
<organism evidence="1 2">
    <name type="scientific">Paenibacillus odorifer</name>
    <dbReference type="NCBI Taxonomy" id="189426"/>
    <lineage>
        <taxon>Bacteria</taxon>
        <taxon>Bacillati</taxon>
        <taxon>Bacillota</taxon>
        <taxon>Bacilli</taxon>
        <taxon>Bacillales</taxon>
        <taxon>Paenibacillaceae</taxon>
        <taxon>Paenibacillus</taxon>
    </lineage>
</organism>
<evidence type="ECO:0000313" key="2">
    <source>
        <dbReference type="Proteomes" id="UP000187313"/>
    </source>
</evidence>
<keyword evidence="2" id="KW-1185">Reference proteome</keyword>
<accession>A0ABX3HZJ3</accession>
<name>A0ABX3HZJ3_9BACL</name>
<comment type="caution">
    <text evidence="1">The sequence shown here is derived from an EMBL/GenBank/DDBJ whole genome shotgun (WGS) entry which is preliminary data.</text>
</comment>
<proteinExistence type="predicted"/>
<gene>
    <name evidence="1" type="ORF">BSK51_04455</name>
</gene>
<protein>
    <submittedName>
        <fullName evidence="1">Uncharacterized protein</fullName>
    </submittedName>
</protein>
<dbReference type="Proteomes" id="UP000187313">
    <property type="component" value="Unassembled WGS sequence"/>
</dbReference>
<dbReference type="EMBL" id="MPTD01000002">
    <property type="protein sequence ID" value="OMD55310.1"/>
    <property type="molecule type" value="Genomic_DNA"/>
</dbReference>
<evidence type="ECO:0000313" key="1">
    <source>
        <dbReference type="EMBL" id="OMD55310.1"/>
    </source>
</evidence>
<reference evidence="1 2" key="1">
    <citation type="submission" date="2016-10" db="EMBL/GenBank/DDBJ databases">
        <title>Paenibacillus species isolates.</title>
        <authorList>
            <person name="Beno S.M."/>
        </authorList>
    </citation>
    <scope>NUCLEOTIDE SEQUENCE [LARGE SCALE GENOMIC DNA]</scope>
    <source>
        <strain evidence="1 2">FSL R5-0923</strain>
    </source>
</reference>
<sequence>MTSVTQRIAQIKQPYGGYLKPKDFNEILLDDGVELYPEENINAGLVGTAVDYLTRYAMGTPAAQAFDISLRGASIIGEREDADFLLSRVRGLDDLSIRSACKLVGYDVCTRVGIIGYKNADEIHADEKTIFNIRTMVNRSLAFFEQYGPIIKEGFTFELGYTPTVTSGDGDFLTEDTLWDFKVSKNKPTTGHTLQLLMYYILGIRSMRREFHDIKKLGIYNPRFNKAYLREISKIDSSVIKVVASDVVGV</sequence>